<sequence length="320" mass="35850">MSQLFKQHNLVATTDLDSARDEVARVFCPHILLPTHQKSKIDVVHNGHRFGNVGLNYIRYGDEITITPGQLSDFYLVQIPLAGKAVVKAGNHTVFADRHVASIASPDDYVDMVWSDGCEKLIVYLDRQAVETSAAALDRDVERTPVRFNPEMQLDSPAIRSWLRLIRFLSDEIEENGVLLDSPLMSAHIEDTVISGLLASQESNVVAGHERWVGNRAIRRVVDLMTDQPEHPWRLLDLAEAAGLSVRSLQDGFQRDLGQSPLEFLRSIRLDRARSELFASAPGSQTVATIAFKWGFTHLGRFASMYRLRFFESPSQTLAA</sequence>
<evidence type="ECO:0000313" key="6">
    <source>
        <dbReference type="Proteomes" id="UP000524237"/>
    </source>
</evidence>
<keyword evidence="2 5" id="KW-0238">DNA-binding</keyword>
<dbReference type="InterPro" id="IPR050204">
    <property type="entry name" value="AraC_XylS_family_regulators"/>
</dbReference>
<proteinExistence type="predicted"/>
<dbReference type="GO" id="GO:0043565">
    <property type="term" value="F:sequence-specific DNA binding"/>
    <property type="evidence" value="ECO:0007669"/>
    <property type="project" value="InterPro"/>
</dbReference>
<dbReference type="Pfam" id="PF12833">
    <property type="entry name" value="HTH_18"/>
    <property type="match status" value="1"/>
</dbReference>
<reference evidence="5 6" key="1">
    <citation type="submission" date="2020-07" db="EMBL/GenBank/DDBJ databases">
        <title>Sequencing the genomes of 1000 actinobacteria strains.</title>
        <authorList>
            <person name="Klenk H.-P."/>
        </authorList>
    </citation>
    <scope>NUCLEOTIDE SEQUENCE [LARGE SCALE GENOMIC DNA]</scope>
    <source>
        <strain evidence="5 6">DSM 23737</strain>
    </source>
</reference>
<accession>A0A7W3JV18</accession>
<name>A0A7W3JV18_9MICO</name>
<dbReference type="SUPFAM" id="SSF46689">
    <property type="entry name" value="Homeodomain-like"/>
    <property type="match status" value="1"/>
</dbReference>
<dbReference type="PANTHER" id="PTHR46796">
    <property type="entry name" value="HTH-TYPE TRANSCRIPTIONAL ACTIVATOR RHAS-RELATED"/>
    <property type="match status" value="1"/>
</dbReference>
<dbReference type="Gene3D" id="1.10.10.60">
    <property type="entry name" value="Homeodomain-like"/>
    <property type="match status" value="1"/>
</dbReference>
<dbReference type="PROSITE" id="PS01124">
    <property type="entry name" value="HTH_ARAC_FAMILY_2"/>
    <property type="match status" value="1"/>
</dbReference>
<protein>
    <submittedName>
        <fullName evidence="5">AraC-like DNA-binding protein</fullName>
    </submittedName>
</protein>
<evidence type="ECO:0000313" key="5">
    <source>
        <dbReference type="EMBL" id="MBA8829657.1"/>
    </source>
</evidence>
<dbReference type="InterPro" id="IPR018060">
    <property type="entry name" value="HTH_AraC"/>
</dbReference>
<dbReference type="EMBL" id="JACGWU010000006">
    <property type="protein sequence ID" value="MBA8829657.1"/>
    <property type="molecule type" value="Genomic_DNA"/>
</dbReference>
<keyword evidence="1" id="KW-0805">Transcription regulation</keyword>
<organism evidence="5 6">
    <name type="scientific">Alpinimonas psychrophila</name>
    <dbReference type="NCBI Taxonomy" id="748908"/>
    <lineage>
        <taxon>Bacteria</taxon>
        <taxon>Bacillati</taxon>
        <taxon>Actinomycetota</taxon>
        <taxon>Actinomycetes</taxon>
        <taxon>Micrococcales</taxon>
        <taxon>Microbacteriaceae</taxon>
        <taxon>Alpinimonas</taxon>
    </lineage>
</organism>
<comment type="caution">
    <text evidence="5">The sequence shown here is derived from an EMBL/GenBank/DDBJ whole genome shotgun (WGS) entry which is preliminary data.</text>
</comment>
<evidence type="ECO:0000256" key="2">
    <source>
        <dbReference type="ARBA" id="ARBA00023125"/>
    </source>
</evidence>
<keyword evidence="3" id="KW-0804">Transcription</keyword>
<keyword evidence="6" id="KW-1185">Reference proteome</keyword>
<dbReference type="SMART" id="SM00342">
    <property type="entry name" value="HTH_ARAC"/>
    <property type="match status" value="1"/>
</dbReference>
<evidence type="ECO:0000256" key="3">
    <source>
        <dbReference type="ARBA" id="ARBA00023163"/>
    </source>
</evidence>
<evidence type="ECO:0000259" key="4">
    <source>
        <dbReference type="PROSITE" id="PS01124"/>
    </source>
</evidence>
<dbReference type="InterPro" id="IPR035418">
    <property type="entry name" value="AraC-bd_2"/>
</dbReference>
<dbReference type="InterPro" id="IPR009057">
    <property type="entry name" value="Homeodomain-like_sf"/>
</dbReference>
<dbReference type="Pfam" id="PF14525">
    <property type="entry name" value="AraC_binding_2"/>
    <property type="match status" value="1"/>
</dbReference>
<evidence type="ECO:0000256" key="1">
    <source>
        <dbReference type="ARBA" id="ARBA00023015"/>
    </source>
</evidence>
<dbReference type="PANTHER" id="PTHR46796:SF12">
    <property type="entry name" value="HTH-TYPE DNA-BINDING TRANSCRIPTIONAL ACTIVATOR EUTR"/>
    <property type="match status" value="1"/>
</dbReference>
<dbReference type="AlphaFoldDB" id="A0A7W3JV18"/>
<dbReference type="Proteomes" id="UP000524237">
    <property type="component" value="Unassembled WGS sequence"/>
</dbReference>
<gene>
    <name evidence="5" type="ORF">FB555_001773</name>
</gene>
<feature type="domain" description="HTH araC/xylS-type" evidence="4">
    <location>
        <begin position="219"/>
        <end position="320"/>
    </location>
</feature>
<dbReference type="RefSeq" id="WP_182485085.1">
    <property type="nucleotide sequence ID" value="NZ_JACGWU010000006.1"/>
</dbReference>
<dbReference type="GO" id="GO:0003700">
    <property type="term" value="F:DNA-binding transcription factor activity"/>
    <property type="evidence" value="ECO:0007669"/>
    <property type="project" value="InterPro"/>
</dbReference>